<feature type="compositionally biased region" description="Basic and acidic residues" evidence="1">
    <location>
        <begin position="957"/>
        <end position="970"/>
    </location>
</feature>
<organism evidence="2 3">
    <name type="scientific">Nitzschia inconspicua</name>
    <dbReference type="NCBI Taxonomy" id="303405"/>
    <lineage>
        <taxon>Eukaryota</taxon>
        <taxon>Sar</taxon>
        <taxon>Stramenopiles</taxon>
        <taxon>Ochrophyta</taxon>
        <taxon>Bacillariophyta</taxon>
        <taxon>Bacillariophyceae</taxon>
        <taxon>Bacillariophycidae</taxon>
        <taxon>Bacillariales</taxon>
        <taxon>Bacillariaceae</taxon>
        <taxon>Nitzschia</taxon>
    </lineage>
</organism>
<feature type="compositionally biased region" description="Low complexity" evidence="1">
    <location>
        <begin position="721"/>
        <end position="758"/>
    </location>
</feature>
<feature type="compositionally biased region" description="Polar residues" evidence="1">
    <location>
        <begin position="664"/>
        <end position="674"/>
    </location>
</feature>
<feature type="compositionally biased region" description="Polar residues" evidence="1">
    <location>
        <begin position="971"/>
        <end position="985"/>
    </location>
</feature>
<feature type="region of interest" description="Disordered" evidence="1">
    <location>
        <begin position="398"/>
        <end position="430"/>
    </location>
</feature>
<accession>A0A9K3PGZ6</accession>
<feature type="compositionally biased region" description="Basic and acidic residues" evidence="1">
    <location>
        <begin position="563"/>
        <end position="581"/>
    </location>
</feature>
<dbReference type="OrthoDB" id="57286at2759"/>
<feature type="region of interest" description="Disordered" evidence="1">
    <location>
        <begin position="520"/>
        <end position="812"/>
    </location>
</feature>
<feature type="compositionally biased region" description="Low complexity" evidence="1">
    <location>
        <begin position="66"/>
        <end position="80"/>
    </location>
</feature>
<feature type="compositionally biased region" description="Low complexity" evidence="1">
    <location>
        <begin position="353"/>
        <end position="384"/>
    </location>
</feature>
<feature type="region of interest" description="Disordered" evidence="1">
    <location>
        <begin position="827"/>
        <end position="852"/>
    </location>
</feature>
<feature type="compositionally biased region" description="Basic and acidic residues" evidence="1">
    <location>
        <begin position="986"/>
        <end position="995"/>
    </location>
</feature>
<feature type="compositionally biased region" description="Polar residues" evidence="1">
    <location>
        <begin position="902"/>
        <end position="913"/>
    </location>
</feature>
<feature type="compositionally biased region" description="Polar residues" evidence="1">
    <location>
        <begin position="630"/>
        <end position="644"/>
    </location>
</feature>
<evidence type="ECO:0000256" key="1">
    <source>
        <dbReference type="SAM" id="MobiDB-lite"/>
    </source>
</evidence>
<feature type="region of interest" description="Disordered" evidence="1">
    <location>
        <begin position="53"/>
        <end position="126"/>
    </location>
</feature>
<keyword evidence="3" id="KW-1185">Reference proteome</keyword>
<proteinExistence type="predicted"/>
<evidence type="ECO:0000313" key="2">
    <source>
        <dbReference type="EMBL" id="KAG7346421.1"/>
    </source>
</evidence>
<sequence length="1027" mass="114014">MVFEVTLQEQRHDDHNKQKSCWFPFKKQVENRRSNKAITYDYDYTGVDFGKSAVNSKNNRRPPRNSPNGNPSVVVNRPPSFRSNIGNRKKTTAESVSTGTDVSYDTYDSNDDSGSCPTTTRSQQHVQRNGSFLSYQSNHHQFLSSSNDSVAKSFDDDESIMEIGPNGVPTEHPHNRDDEIMAMFPIQLSRVETNCMTKHFWTDEIVEGGAFACLKPRANGGVVRKAATACMSNNNNDTATDEETVVEVQVSPAGGRNVTFSTPLGKEDFKIIQEVRDHHHNNGPVPKPNQVDQRIQRSLRAVGKHHVPAGVLYISQEPEDIQQEAPLKRAFCTNVRLRKLNNGGEAKQHNHSNNRSSSSSQLSSISSSYPSSSQNLPESSGSSSLESVFLRGGLSSTRAASKNIPDDAELLPPLKDCSSSPSSPCRQSNDFFRKHQGTALVPPVDCMSKPYSNYPPSLPKPSMEEEEKYVPNFYIEVEAMREQLNRIRNLEDIQAEDKRLEKDIGLARTSSLVDGDSTFMESVFEDGPSDGGSEVVEKQPVDMKNRPHDGKSKKSGAWFWRNKNREMSKSKNDYRLPEKSSRNTRLMNEIPEDGSPHHDQQSQQQLQLRSVNEDHRKTKVSNRPKESQGLPLSSASPSKVTPSTFVVPDRSRPSQKSLVPESGRSPSHSNFEEQTITKRVSDNLEAVKQKEKSTSRKSDAPVMSATAAKVNRRREMLGLNSQESSETSSSSASSPSPSSSPSTKPESVASSSSSSRTSFDSYEANSRKLGSPHRRSSLNRHALPKHSPPRTSPNERNAAKDAYFGRQKTKEEGYIPPSASWQAFDAFSGDYNGGPHDRPQAKAAEPEAPAFDEDFWEEGDEDACEINSAAFEEFDGDDSLFGDLKSNSDSKVSKESAASRMNFGTFNENLSTKSSDHEEEFSDPNDDDDSRQSRSNQSGYSNGDQSSYSGAEGSRYTTERSRYTTGDESRYTTADTSRYTTGDQSRYTRDSRYSRGGETSYLSKGSVSRFVDENDGAIVAAIDKWLF</sequence>
<feature type="compositionally biased region" description="Acidic residues" evidence="1">
    <location>
        <begin position="917"/>
        <end position="929"/>
    </location>
</feature>
<feature type="compositionally biased region" description="Basic and acidic residues" evidence="1">
    <location>
        <begin position="675"/>
        <end position="699"/>
    </location>
</feature>
<dbReference type="Proteomes" id="UP000693970">
    <property type="component" value="Unassembled WGS sequence"/>
</dbReference>
<name>A0A9K3PGZ6_9STRA</name>
<feature type="region of interest" description="Disordered" evidence="1">
    <location>
        <begin position="876"/>
        <end position="1001"/>
    </location>
</feature>
<feature type="compositionally biased region" description="Polar residues" evidence="1">
    <location>
        <begin position="939"/>
        <end position="949"/>
    </location>
</feature>
<evidence type="ECO:0000313" key="3">
    <source>
        <dbReference type="Proteomes" id="UP000693970"/>
    </source>
</evidence>
<reference evidence="2" key="1">
    <citation type="journal article" date="2021" name="Sci. Rep.">
        <title>Diploid genomic architecture of Nitzschia inconspicua, an elite biomass production diatom.</title>
        <authorList>
            <person name="Oliver A."/>
            <person name="Podell S."/>
            <person name="Pinowska A."/>
            <person name="Traller J.C."/>
            <person name="Smith S.R."/>
            <person name="McClure R."/>
            <person name="Beliaev A."/>
            <person name="Bohutskyi P."/>
            <person name="Hill E.A."/>
            <person name="Rabines A."/>
            <person name="Zheng H."/>
            <person name="Allen L.Z."/>
            <person name="Kuo A."/>
            <person name="Grigoriev I.V."/>
            <person name="Allen A.E."/>
            <person name="Hazlebeck D."/>
            <person name="Allen E.E."/>
        </authorList>
    </citation>
    <scope>NUCLEOTIDE SEQUENCE</scope>
    <source>
        <strain evidence="2">Hildebrandi</strain>
    </source>
</reference>
<feature type="region of interest" description="Disordered" evidence="1">
    <location>
        <begin position="343"/>
        <end position="384"/>
    </location>
</feature>
<feature type="compositionally biased region" description="Polar residues" evidence="1">
    <location>
        <begin position="93"/>
        <end position="126"/>
    </location>
</feature>
<comment type="caution">
    <text evidence="2">The sequence shown here is derived from an EMBL/GenBank/DDBJ whole genome shotgun (WGS) entry which is preliminary data.</text>
</comment>
<feature type="compositionally biased region" description="Basic residues" evidence="1">
    <location>
        <begin position="770"/>
        <end position="788"/>
    </location>
</feature>
<gene>
    <name evidence="2" type="ORF">IV203_005489</name>
</gene>
<dbReference type="EMBL" id="JAGRRH010000021">
    <property type="protein sequence ID" value="KAG7346421.1"/>
    <property type="molecule type" value="Genomic_DNA"/>
</dbReference>
<feature type="compositionally biased region" description="Basic and acidic residues" evidence="1">
    <location>
        <begin position="535"/>
        <end position="552"/>
    </location>
</feature>
<protein>
    <submittedName>
        <fullName evidence="2">Uncharacterized protein</fullName>
    </submittedName>
</protein>
<dbReference type="AlphaFoldDB" id="A0A9K3PGZ6"/>
<reference evidence="2" key="2">
    <citation type="submission" date="2021-04" db="EMBL/GenBank/DDBJ databases">
        <authorList>
            <person name="Podell S."/>
        </authorList>
    </citation>
    <scope>NUCLEOTIDE SEQUENCE</scope>
    <source>
        <strain evidence="2">Hildebrandi</strain>
    </source>
</reference>